<accession>A7EJP8</accession>
<reference evidence="3" key="1">
    <citation type="journal article" date="2011" name="PLoS Genet.">
        <title>Genomic analysis of the necrotrophic fungal pathogens Sclerotinia sclerotiorum and Botrytis cinerea.</title>
        <authorList>
            <person name="Amselem J."/>
            <person name="Cuomo C.A."/>
            <person name="van Kan J.A."/>
            <person name="Viaud M."/>
            <person name="Benito E.P."/>
            <person name="Couloux A."/>
            <person name="Coutinho P.M."/>
            <person name="de Vries R.P."/>
            <person name="Dyer P.S."/>
            <person name="Fillinger S."/>
            <person name="Fournier E."/>
            <person name="Gout L."/>
            <person name="Hahn M."/>
            <person name="Kohn L."/>
            <person name="Lapalu N."/>
            <person name="Plummer K.M."/>
            <person name="Pradier J.M."/>
            <person name="Quevillon E."/>
            <person name="Sharon A."/>
            <person name="Simon A."/>
            <person name="ten Have A."/>
            <person name="Tudzynski B."/>
            <person name="Tudzynski P."/>
            <person name="Wincker P."/>
            <person name="Andrew M."/>
            <person name="Anthouard V."/>
            <person name="Beever R.E."/>
            <person name="Beffa R."/>
            <person name="Benoit I."/>
            <person name="Bouzid O."/>
            <person name="Brault B."/>
            <person name="Chen Z."/>
            <person name="Choquer M."/>
            <person name="Collemare J."/>
            <person name="Cotton P."/>
            <person name="Danchin E.G."/>
            <person name="Da Silva C."/>
            <person name="Gautier A."/>
            <person name="Giraud C."/>
            <person name="Giraud T."/>
            <person name="Gonzalez C."/>
            <person name="Grossetete S."/>
            <person name="Guldener U."/>
            <person name="Henrissat B."/>
            <person name="Howlett B.J."/>
            <person name="Kodira C."/>
            <person name="Kretschmer M."/>
            <person name="Lappartient A."/>
            <person name="Leroch M."/>
            <person name="Levis C."/>
            <person name="Mauceli E."/>
            <person name="Neuveglise C."/>
            <person name="Oeser B."/>
            <person name="Pearson M."/>
            <person name="Poulain J."/>
            <person name="Poussereau N."/>
            <person name="Quesneville H."/>
            <person name="Rascle C."/>
            <person name="Schumacher J."/>
            <person name="Segurens B."/>
            <person name="Sexton A."/>
            <person name="Silva E."/>
            <person name="Sirven C."/>
            <person name="Soanes D.M."/>
            <person name="Talbot N.J."/>
            <person name="Templeton M."/>
            <person name="Yandava C."/>
            <person name="Yarden O."/>
            <person name="Zeng Q."/>
            <person name="Rollins J.A."/>
            <person name="Lebrun M.H."/>
            <person name="Dickman M."/>
        </authorList>
    </citation>
    <scope>NUCLEOTIDE SEQUENCE [LARGE SCALE GENOMIC DNA]</scope>
    <source>
        <strain evidence="3">ATCC 18683 / 1980 / Ss-1</strain>
    </source>
</reference>
<dbReference type="InterPro" id="IPR001810">
    <property type="entry name" value="F-box_dom"/>
</dbReference>
<dbReference type="InterPro" id="IPR036047">
    <property type="entry name" value="F-box-like_dom_sf"/>
</dbReference>
<dbReference type="SUPFAM" id="SSF81383">
    <property type="entry name" value="F-box domain"/>
    <property type="match status" value="1"/>
</dbReference>
<dbReference type="AlphaFoldDB" id="A7EJP8"/>
<dbReference type="HOGENOM" id="CLU_1195490_0_0_1"/>
<organism evidence="2 3">
    <name type="scientific">Sclerotinia sclerotiorum (strain ATCC 18683 / 1980 / Ss-1)</name>
    <name type="common">White mold</name>
    <name type="synonym">Whetzelinia sclerotiorum</name>
    <dbReference type="NCBI Taxonomy" id="665079"/>
    <lineage>
        <taxon>Eukaryota</taxon>
        <taxon>Fungi</taxon>
        <taxon>Dikarya</taxon>
        <taxon>Ascomycota</taxon>
        <taxon>Pezizomycotina</taxon>
        <taxon>Leotiomycetes</taxon>
        <taxon>Helotiales</taxon>
        <taxon>Sclerotiniaceae</taxon>
        <taxon>Sclerotinia</taxon>
    </lineage>
</organism>
<dbReference type="EMBL" id="CH476626">
    <property type="protein sequence ID" value="EDO03064.1"/>
    <property type="molecule type" value="Genomic_DNA"/>
</dbReference>
<dbReference type="Proteomes" id="UP000001312">
    <property type="component" value="Unassembled WGS sequence"/>
</dbReference>
<proteinExistence type="predicted"/>
<dbReference type="KEGG" id="ssl:SS1G_05543"/>
<dbReference type="GeneID" id="5490117"/>
<evidence type="ECO:0000313" key="3">
    <source>
        <dbReference type="Proteomes" id="UP000001312"/>
    </source>
</evidence>
<sequence length="232" mass="26666">MLAGKSSNVYPSFDGKGQFSRIYGPLYMAANPHDVVGFYRMALESYHYAPRDRRNDQVVYMRKPCRTLPKSVYLNPTDPFSKLPLELRNMILFNLQAKDSVGLRYVSRGFRPTISTGLSTSDSQRDFHNFGKSINFNDEIGTSLKDGILEVGSRARVWELVEGITEKIGKVESVKQPAKEIRSWRRGGSSSYGPTIKKMENDYYNKEFACLDCRTYQIERMADDEEMEDQDY</sequence>
<dbReference type="Pfam" id="PF00646">
    <property type="entry name" value="F-box"/>
    <property type="match status" value="1"/>
</dbReference>
<keyword evidence="3" id="KW-1185">Reference proteome</keyword>
<evidence type="ECO:0000259" key="1">
    <source>
        <dbReference type="Pfam" id="PF00646"/>
    </source>
</evidence>
<dbReference type="InParanoid" id="A7EJP8"/>
<name>A7EJP8_SCLS1</name>
<protein>
    <recommendedName>
        <fullName evidence="1">F-box domain-containing protein</fullName>
    </recommendedName>
</protein>
<dbReference type="RefSeq" id="XP_001594113.1">
    <property type="nucleotide sequence ID" value="XM_001594063.1"/>
</dbReference>
<feature type="domain" description="F-box" evidence="1">
    <location>
        <begin position="80"/>
        <end position="113"/>
    </location>
</feature>
<gene>
    <name evidence="2" type="ORF">SS1G_05543</name>
</gene>
<evidence type="ECO:0000313" key="2">
    <source>
        <dbReference type="EMBL" id="EDO03064.1"/>
    </source>
</evidence>